<protein>
    <recommendedName>
        <fullName evidence="6">TIGR01777 family protein</fullName>
    </recommendedName>
</protein>
<dbReference type="Pfam" id="PF08338">
    <property type="entry name" value="DUF1731"/>
    <property type="match status" value="1"/>
</dbReference>
<dbReference type="Gene3D" id="3.40.50.720">
    <property type="entry name" value="NAD(P)-binding Rossmann-like Domain"/>
    <property type="match status" value="1"/>
</dbReference>
<organism evidence="4 5">
    <name type="scientific">Candidatus Protochlamydia naegleriophila</name>
    <dbReference type="NCBI Taxonomy" id="389348"/>
    <lineage>
        <taxon>Bacteria</taxon>
        <taxon>Pseudomonadati</taxon>
        <taxon>Chlamydiota</taxon>
        <taxon>Chlamydiia</taxon>
        <taxon>Parachlamydiales</taxon>
        <taxon>Parachlamydiaceae</taxon>
        <taxon>Candidatus Protochlamydia</taxon>
    </lineage>
</organism>
<gene>
    <name evidence="4" type="ORF">PNK_1515</name>
</gene>
<feature type="domain" description="DUF1731" evidence="3">
    <location>
        <begin position="248"/>
        <end position="295"/>
    </location>
</feature>
<dbReference type="Pfam" id="PF01370">
    <property type="entry name" value="Epimerase"/>
    <property type="match status" value="1"/>
</dbReference>
<dbReference type="PANTHER" id="PTHR11092">
    <property type="entry name" value="SUGAR NUCLEOTIDE EPIMERASE RELATED"/>
    <property type="match status" value="1"/>
</dbReference>
<dbReference type="KEGG" id="pnl:PNK_1515"/>
<evidence type="ECO:0000313" key="4">
    <source>
        <dbReference type="EMBL" id="CUI17125.1"/>
    </source>
</evidence>
<dbReference type="NCBIfam" id="TIGR01777">
    <property type="entry name" value="yfcH"/>
    <property type="match status" value="1"/>
</dbReference>
<dbReference type="InterPro" id="IPR013549">
    <property type="entry name" value="DUF1731"/>
</dbReference>
<dbReference type="SUPFAM" id="SSF51735">
    <property type="entry name" value="NAD(P)-binding Rossmann-fold domains"/>
    <property type="match status" value="1"/>
</dbReference>
<evidence type="ECO:0000259" key="2">
    <source>
        <dbReference type="Pfam" id="PF01370"/>
    </source>
</evidence>
<accession>A0A0U5JGR8</accession>
<proteinExistence type="inferred from homology"/>
<comment type="similarity">
    <text evidence="1">Belongs to the NAD(P)-dependent epimerase/dehydratase family. SDR39U1 subfamily.</text>
</comment>
<dbReference type="CDD" id="cd05242">
    <property type="entry name" value="SDR_a8"/>
    <property type="match status" value="1"/>
</dbReference>
<evidence type="ECO:0000256" key="1">
    <source>
        <dbReference type="ARBA" id="ARBA00009353"/>
    </source>
</evidence>
<dbReference type="InterPro" id="IPR010099">
    <property type="entry name" value="SDR39U1"/>
</dbReference>
<name>A0A0U5JGR8_9BACT</name>
<dbReference type="Proteomes" id="UP000069902">
    <property type="component" value="Chromosome cPNK"/>
</dbReference>
<dbReference type="EMBL" id="LN879502">
    <property type="protein sequence ID" value="CUI17125.1"/>
    <property type="molecule type" value="Genomic_DNA"/>
</dbReference>
<dbReference type="FunCoup" id="A0A0U5JGR8">
    <property type="interactions" value="289"/>
</dbReference>
<keyword evidence="5" id="KW-1185">Reference proteome</keyword>
<dbReference type="PANTHER" id="PTHR11092:SF0">
    <property type="entry name" value="EPIMERASE FAMILY PROTEIN SDR39U1"/>
    <property type="match status" value="1"/>
</dbReference>
<evidence type="ECO:0000259" key="3">
    <source>
        <dbReference type="Pfam" id="PF08338"/>
    </source>
</evidence>
<dbReference type="InParanoid" id="A0A0U5JGR8"/>
<dbReference type="STRING" id="389348.PNK_1515"/>
<feature type="domain" description="NAD-dependent epimerase/dehydratase" evidence="2">
    <location>
        <begin position="3"/>
        <end position="213"/>
    </location>
</feature>
<dbReference type="AlphaFoldDB" id="A0A0U5JGR8"/>
<dbReference type="PATRIC" id="fig|389348.3.peg.1698"/>
<evidence type="ECO:0008006" key="6">
    <source>
        <dbReference type="Google" id="ProtNLM"/>
    </source>
</evidence>
<reference evidence="5" key="1">
    <citation type="submission" date="2015-09" db="EMBL/GenBank/DDBJ databases">
        <authorList>
            <person name="Bertelli C."/>
        </authorList>
    </citation>
    <scope>NUCLEOTIDE SEQUENCE [LARGE SCALE GENOMIC DNA]</scope>
    <source>
        <strain evidence="5">KNic</strain>
    </source>
</reference>
<dbReference type="InterPro" id="IPR036291">
    <property type="entry name" value="NAD(P)-bd_dom_sf"/>
</dbReference>
<dbReference type="InterPro" id="IPR001509">
    <property type="entry name" value="Epimerase_deHydtase"/>
</dbReference>
<sequence length="297" mass="32699">MKILVSGSSGLVGSALVPFLETGHHQVFKLVRTRADLKPDEIAWDPERGVINSELLEGFGAVIHLAGENIAGLWTERKKRLIFESRVQGTRLLCRALSQLQHPPPVLISASAIGYYGNQGERILNEESPKGQGFLADVCQQWEEATQAASEKGIRTVHLRSGMILSPHGGALKNMLMPFKLGLGGPFGSGEQYISWIAIDDLLGIIYYAIRQASLVGPVNAVSPNPVTNQEFVKTLGHALNRPTFFKLPSFALKWVFGQMAEELLMSSQRVIPEVLEDKGFRFDYPDLSQALKHLLS</sequence>
<dbReference type="RefSeq" id="WP_032124269.1">
    <property type="nucleotide sequence ID" value="NZ_LN879502.1"/>
</dbReference>
<evidence type="ECO:0000313" key="5">
    <source>
        <dbReference type="Proteomes" id="UP000069902"/>
    </source>
</evidence>